<dbReference type="InterPro" id="IPR036038">
    <property type="entry name" value="Aminotransferase-like"/>
</dbReference>
<dbReference type="GO" id="GO:0003824">
    <property type="term" value="F:catalytic activity"/>
    <property type="evidence" value="ECO:0007669"/>
    <property type="project" value="InterPro"/>
</dbReference>
<gene>
    <name evidence="1" type="ORF">EKI59_10050</name>
</gene>
<dbReference type="AlphaFoldDB" id="A0A6C1TVI7"/>
<evidence type="ECO:0000313" key="2">
    <source>
        <dbReference type="Proteomes" id="UP000336646"/>
    </source>
</evidence>
<dbReference type="EMBL" id="RXIR01000026">
    <property type="protein sequence ID" value="TVS26769.1"/>
    <property type="molecule type" value="Genomic_DNA"/>
</dbReference>
<dbReference type="SUPFAM" id="SSF56752">
    <property type="entry name" value="D-aminoacid aminotransferase-like PLP-dependent enzymes"/>
    <property type="match status" value="1"/>
</dbReference>
<reference evidence="1 2" key="1">
    <citation type="submission" date="2018-12" db="EMBL/GenBank/DDBJ databases">
        <title>Corynebacterium sanguinis sp. nov., a clinically-associated and environmental corynebacterium.</title>
        <authorList>
            <person name="Gonzales-Siles L."/>
            <person name="Jaen-Luchoro D."/>
            <person name="Cardew S."/>
            <person name="Inganas E."/>
            <person name="Ohlen M."/>
            <person name="Jensie-Markopolous S."/>
            <person name="Pinyeiro-Iglesias B."/>
            <person name="Molin K."/>
            <person name="Skovbjerg S."/>
            <person name="Svensson-Stadler L."/>
            <person name="Funke G."/>
            <person name="Moore E.R.B."/>
        </authorList>
    </citation>
    <scope>NUCLEOTIDE SEQUENCE [LARGE SCALE GENOMIC DNA]</scope>
    <source>
        <strain evidence="1 2">58734</strain>
    </source>
</reference>
<sequence>MHVFTFVIVGGFVTDGRAYVCALRELGVSAAEVNRLRVRLATLSGTRRVVVEVSQGTSPTVSVALRPLAPAPTEITVEALPVKDNRLHPAHYGPDLGWQRSVLVELPTHEALLVDASSRVVQCVTSPLLTVADGVITVSAHPDTTPSITLDGVLSILGDLGCSIERSPTGFSAHELKRLETWVIDPVYGARLVSAWREYGALVSGRTSINRAGVPTHRTVNEIRRARAVQA</sequence>
<dbReference type="OrthoDB" id="4401126at2"/>
<dbReference type="RefSeq" id="WP_144773647.1">
    <property type="nucleotide sequence ID" value="NZ_RXIR01000026.1"/>
</dbReference>
<comment type="caution">
    <text evidence="1">The sequence shown here is derived from an EMBL/GenBank/DDBJ whole genome shotgun (WGS) entry which is preliminary data.</text>
</comment>
<protein>
    <submittedName>
        <fullName evidence="1">Uncharacterized protein</fullName>
    </submittedName>
</protein>
<proteinExistence type="predicted"/>
<organism evidence="1 2">
    <name type="scientific">Corynebacterium sanguinis</name>
    <dbReference type="NCBI Taxonomy" id="2594913"/>
    <lineage>
        <taxon>Bacteria</taxon>
        <taxon>Bacillati</taxon>
        <taxon>Actinomycetota</taxon>
        <taxon>Actinomycetes</taxon>
        <taxon>Mycobacteriales</taxon>
        <taxon>Corynebacteriaceae</taxon>
        <taxon>Corynebacterium</taxon>
    </lineage>
</organism>
<accession>A0A6C1TVI7</accession>
<evidence type="ECO:0000313" key="1">
    <source>
        <dbReference type="EMBL" id="TVS26769.1"/>
    </source>
</evidence>
<dbReference type="Proteomes" id="UP000336646">
    <property type="component" value="Unassembled WGS sequence"/>
</dbReference>
<name>A0A6C1TVI7_9CORY</name>